<dbReference type="GO" id="GO:0015344">
    <property type="term" value="F:siderophore uptake transmembrane transporter activity"/>
    <property type="evidence" value="ECO:0007669"/>
    <property type="project" value="TreeGrafter"/>
</dbReference>
<feature type="domain" description="TonB-dependent receptor-like beta-barrel" evidence="13">
    <location>
        <begin position="312"/>
        <end position="717"/>
    </location>
</feature>
<dbReference type="GO" id="GO:0009279">
    <property type="term" value="C:cell outer membrane"/>
    <property type="evidence" value="ECO:0007669"/>
    <property type="project" value="UniProtKB-SubCell"/>
</dbReference>
<keyword evidence="9 10" id="KW-0998">Cell outer membrane</keyword>
<dbReference type="Gene3D" id="2.60.40.1120">
    <property type="entry name" value="Carboxypeptidase-like, regulatory domain"/>
    <property type="match status" value="1"/>
</dbReference>
<gene>
    <name evidence="15" type="ORF">SAMN06265379_10173</name>
</gene>
<evidence type="ECO:0000259" key="13">
    <source>
        <dbReference type="Pfam" id="PF00593"/>
    </source>
</evidence>
<proteinExistence type="inferred from homology"/>
<accession>A0A521AED7</accession>
<keyword evidence="6 11" id="KW-0798">TonB box</keyword>
<reference evidence="15 16" key="1">
    <citation type="submission" date="2017-05" db="EMBL/GenBank/DDBJ databases">
        <authorList>
            <person name="Varghese N."/>
            <person name="Submissions S."/>
        </authorList>
    </citation>
    <scope>NUCLEOTIDE SEQUENCE [LARGE SCALE GENOMIC DNA]</scope>
    <source>
        <strain evidence="15 16">DSM 27040</strain>
    </source>
</reference>
<comment type="similarity">
    <text evidence="10 11">Belongs to the TonB-dependent receptor family.</text>
</comment>
<dbReference type="InterPro" id="IPR013784">
    <property type="entry name" value="Carb-bd-like_fold"/>
</dbReference>
<evidence type="ECO:0000256" key="2">
    <source>
        <dbReference type="ARBA" id="ARBA00022448"/>
    </source>
</evidence>
<dbReference type="EMBL" id="FXTB01000001">
    <property type="protein sequence ID" value="SMO33172.1"/>
    <property type="molecule type" value="Genomic_DNA"/>
</dbReference>
<dbReference type="InterPro" id="IPR012910">
    <property type="entry name" value="Plug_dom"/>
</dbReference>
<feature type="signal peptide" evidence="12">
    <location>
        <begin position="1"/>
        <end position="19"/>
    </location>
</feature>
<protein>
    <submittedName>
        <fullName evidence="15">Outer membrane receptor proteins, mostly Fe transport</fullName>
    </submittedName>
</protein>
<dbReference type="GO" id="GO:0030246">
    <property type="term" value="F:carbohydrate binding"/>
    <property type="evidence" value="ECO:0007669"/>
    <property type="project" value="InterPro"/>
</dbReference>
<keyword evidence="8 15" id="KW-0675">Receptor</keyword>
<evidence type="ECO:0000313" key="15">
    <source>
        <dbReference type="EMBL" id="SMO33172.1"/>
    </source>
</evidence>
<dbReference type="GO" id="GO:0044718">
    <property type="term" value="P:siderophore transmembrane transport"/>
    <property type="evidence" value="ECO:0007669"/>
    <property type="project" value="TreeGrafter"/>
</dbReference>
<dbReference type="SUPFAM" id="SSF56935">
    <property type="entry name" value="Porins"/>
    <property type="match status" value="1"/>
</dbReference>
<evidence type="ECO:0000256" key="10">
    <source>
        <dbReference type="PROSITE-ProRule" id="PRU01360"/>
    </source>
</evidence>
<dbReference type="PANTHER" id="PTHR30069">
    <property type="entry name" value="TONB-DEPENDENT OUTER MEMBRANE RECEPTOR"/>
    <property type="match status" value="1"/>
</dbReference>
<dbReference type="Pfam" id="PF13715">
    <property type="entry name" value="CarbopepD_reg_2"/>
    <property type="match status" value="1"/>
</dbReference>
<keyword evidence="5 12" id="KW-0732">Signal</keyword>
<keyword evidence="3 10" id="KW-1134">Transmembrane beta strand</keyword>
<dbReference type="CDD" id="cd01347">
    <property type="entry name" value="ligand_gated_channel"/>
    <property type="match status" value="1"/>
</dbReference>
<dbReference type="Gene3D" id="2.170.130.10">
    <property type="entry name" value="TonB-dependent receptor, plug domain"/>
    <property type="match status" value="1"/>
</dbReference>
<evidence type="ECO:0000256" key="8">
    <source>
        <dbReference type="ARBA" id="ARBA00023170"/>
    </source>
</evidence>
<evidence type="ECO:0000313" key="16">
    <source>
        <dbReference type="Proteomes" id="UP000319040"/>
    </source>
</evidence>
<evidence type="ECO:0000259" key="14">
    <source>
        <dbReference type="Pfam" id="PF07715"/>
    </source>
</evidence>
<name>A0A521AED7_SACCC</name>
<dbReference type="Gene3D" id="2.40.170.20">
    <property type="entry name" value="TonB-dependent receptor, beta-barrel domain"/>
    <property type="match status" value="1"/>
</dbReference>
<dbReference type="OrthoDB" id="9812892at2"/>
<dbReference type="AlphaFoldDB" id="A0A521AED7"/>
<sequence length="752" mass="83039">MKLTSLVFFILILSVSALNGQSTGEIKGWIISEEGSALDHVNLSVVETGKGTYSDEKGYFSINDIAPGDYTLEASAIGYATAQKRIKLEALETTTVNISLKKLRFQLSGITVKGGALQNRNSPASISTVHLNSIKKLHLSNPQQILYQVPGVEIGAYNQGGTADVFTMRGFSGGGHEGQAAIEVDGISLNEGEGSHDGYADMNLIIPLNISKVDVYKGPSSVLFGRYAMAGTLSFETRKDGEYQDLSLKGGSFETFDGQIALGKPFELGDNTLRTNFAAQLYRTKGFTENAEFLKGNLNGRVAYDVGDHTDIALNLKGYSGTWDAPGYIPGEQFNELDRRNKQALNAENDGGAKNFASERLDVNHSFNENLRLLVFGYAVQQDYQRYAKFSYQPGGQSENNNKRNVYAVGANLNGKHAFGFMDVNWVGGLEFYNEMTNSKRWGTENRVRRALRQKRNYNLQSFSAFAQGEFEISTYFRPTVGLRYDVYNGTLELRDPGVAEENKSLNDLSHVSPKIGFRSTLFPGFDFKANVSNGFIIPPSAIRYNSDMDVDPAEIWQYEAGIVYGRSSFFNVNLTGFILNTSKEISETAPGSGEFFNSGTTQRRGLEMGLKAQPFDRFHITASFAYTSTEVMDNVNKDLEGKELTNIPRTVTSLSLDYTLKYGFGARINMRDIGKYATGQTNSFFYEGYTVADAALFYNLGSNSSHSGQFFVELNNMFDLNYATYVFDLGQGQSYGPAPLRNFTIGVAYNL</sequence>
<comment type="subcellular location">
    <subcellularLocation>
        <location evidence="1 10">Cell outer membrane</location>
        <topology evidence="1 10">Multi-pass membrane protein</topology>
    </subcellularLocation>
</comment>
<feature type="chain" id="PRO_5021732162" evidence="12">
    <location>
        <begin position="20"/>
        <end position="752"/>
    </location>
</feature>
<dbReference type="SUPFAM" id="SSF49452">
    <property type="entry name" value="Starch-binding domain-like"/>
    <property type="match status" value="1"/>
</dbReference>
<evidence type="ECO:0000256" key="5">
    <source>
        <dbReference type="ARBA" id="ARBA00022729"/>
    </source>
</evidence>
<evidence type="ECO:0000256" key="4">
    <source>
        <dbReference type="ARBA" id="ARBA00022692"/>
    </source>
</evidence>
<keyword evidence="7 10" id="KW-0472">Membrane</keyword>
<keyword evidence="16" id="KW-1185">Reference proteome</keyword>
<dbReference type="Pfam" id="PF00593">
    <property type="entry name" value="TonB_dep_Rec_b-barrel"/>
    <property type="match status" value="1"/>
</dbReference>
<dbReference type="PROSITE" id="PS52016">
    <property type="entry name" value="TONB_DEPENDENT_REC_3"/>
    <property type="match status" value="1"/>
</dbReference>
<dbReference type="PANTHER" id="PTHR30069:SF29">
    <property type="entry name" value="HEMOGLOBIN AND HEMOGLOBIN-HAPTOGLOBIN-BINDING PROTEIN 1-RELATED"/>
    <property type="match status" value="1"/>
</dbReference>
<evidence type="ECO:0000256" key="3">
    <source>
        <dbReference type="ARBA" id="ARBA00022452"/>
    </source>
</evidence>
<keyword evidence="2 10" id="KW-0813">Transport</keyword>
<dbReference type="InterPro" id="IPR036942">
    <property type="entry name" value="Beta-barrel_TonB_sf"/>
</dbReference>
<dbReference type="RefSeq" id="WP_142531496.1">
    <property type="nucleotide sequence ID" value="NZ_FXTB01000001.1"/>
</dbReference>
<dbReference type="InterPro" id="IPR037066">
    <property type="entry name" value="Plug_dom_sf"/>
</dbReference>
<evidence type="ECO:0000256" key="12">
    <source>
        <dbReference type="SAM" id="SignalP"/>
    </source>
</evidence>
<dbReference type="Pfam" id="PF07715">
    <property type="entry name" value="Plug"/>
    <property type="match status" value="1"/>
</dbReference>
<dbReference type="Proteomes" id="UP000319040">
    <property type="component" value="Unassembled WGS sequence"/>
</dbReference>
<keyword evidence="4 10" id="KW-0812">Transmembrane</keyword>
<dbReference type="InterPro" id="IPR000531">
    <property type="entry name" value="Beta-barrel_TonB"/>
</dbReference>
<evidence type="ECO:0000256" key="11">
    <source>
        <dbReference type="RuleBase" id="RU003357"/>
    </source>
</evidence>
<evidence type="ECO:0000256" key="7">
    <source>
        <dbReference type="ARBA" id="ARBA00023136"/>
    </source>
</evidence>
<evidence type="ECO:0000256" key="6">
    <source>
        <dbReference type="ARBA" id="ARBA00023077"/>
    </source>
</evidence>
<organism evidence="15 16">
    <name type="scientific">Saccharicrinis carchari</name>
    <dbReference type="NCBI Taxonomy" id="1168039"/>
    <lineage>
        <taxon>Bacteria</taxon>
        <taxon>Pseudomonadati</taxon>
        <taxon>Bacteroidota</taxon>
        <taxon>Bacteroidia</taxon>
        <taxon>Marinilabiliales</taxon>
        <taxon>Marinilabiliaceae</taxon>
        <taxon>Saccharicrinis</taxon>
    </lineage>
</organism>
<dbReference type="InterPro" id="IPR039426">
    <property type="entry name" value="TonB-dep_rcpt-like"/>
</dbReference>
<evidence type="ECO:0000256" key="1">
    <source>
        <dbReference type="ARBA" id="ARBA00004571"/>
    </source>
</evidence>
<evidence type="ECO:0000256" key="9">
    <source>
        <dbReference type="ARBA" id="ARBA00023237"/>
    </source>
</evidence>
<feature type="domain" description="TonB-dependent receptor plug" evidence="14">
    <location>
        <begin position="119"/>
        <end position="232"/>
    </location>
</feature>